<sequence length="228" mass="25644">MAMLPSAKPSPRSPLRFLGLFILVVFVSCTSLLVLWTFGPQSRRVGWGPLSPTTTILALSSSQALAIDQRKTTIFKSHPEFENLSYEFDHFWDETLPPNLGFLRLFDHAENRDAWVGVSMFHQLHCLGMIRTALQSVVEEVEDLRAAVGGIQKGNLKRENDHQDHHSRIHFLHCFDYLRQSLTCLADDTIEMPVAGLGGRFAIDGSGPRQCRSASKLWELALESGLRE</sequence>
<reference evidence="10" key="2">
    <citation type="submission" date="2023-06" db="EMBL/GenBank/DDBJ databases">
        <authorList>
            <consortium name="Lawrence Berkeley National Laboratory"/>
            <person name="Haridas S."/>
            <person name="Hensen N."/>
            <person name="Bonometti L."/>
            <person name="Westerberg I."/>
            <person name="Brannstrom I.O."/>
            <person name="Guillou S."/>
            <person name="Cros-Aarteil S."/>
            <person name="Calhoun S."/>
            <person name="Kuo A."/>
            <person name="Mondo S."/>
            <person name="Pangilinan J."/>
            <person name="Riley R."/>
            <person name="Labutti K."/>
            <person name="Andreopoulos B."/>
            <person name="Lipzen A."/>
            <person name="Chen C."/>
            <person name="Yanf M."/>
            <person name="Daum C."/>
            <person name="Ng V."/>
            <person name="Clum A."/>
            <person name="Steindorff A."/>
            <person name="Ohm R."/>
            <person name="Martin F."/>
            <person name="Silar P."/>
            <person name="Natvig D."/>
            <person name="Lalanne C."/>
            <person name="Gautier V."/>
            <person name="Ament-Velasquez S.L."/>
            <person name="Kruys A."/>
            <person name="Hutchinson M.I."/>
            <person name="Powell A.J."/>
            <person name="Barry K."/>
            <person name="Miller A.N."/>
            <person name="Grigoriev I.V."/>
            <person name="Debuchy R."/>
            <person name="Gladieux P."/>
            <person name="Thoren M.H."/>
            <person name="Johannesson H."/>
        </authorList>
    </citation>
    <scope>NUCLEOTIDE SEQUENCE</scope>
    <source>
        <strain evidence="10">CBS 955.72</strain>
    </source>
</reference>
<dbReference type="GO" id="GO:0043386">
    <property type="term" value="P:mycotoxin biosynthetic process"/>
    <property type="evidence" value="ECO:0007669"/>
    <property type="project" value="InterPro"/>
</dbReference>
<comment type="caution">
    <text evidence="10">The sequence shown here is derived from an EMBL/GenBank/DDBJ whole genome shotgun (WGS) entry which is preliminary data.</text>
</comment>
<evidence type="ECO:0000256" key="6">
    <source>
        <dbReference type="ARBA" id="ARBA00023136"/>
    </source>
</evidence>
<dbReference type="Pfam" id="PF11807">
    <property type="entry name" value="UstYa"/>
    <property type="match status" value="1"/>
</dbReference>
<evidence type="ECO:0000256" key="2">
    <source>
        <dbReference type="ARBA" id="ARBA00004685"/>
    </source>
</evidence>
<evidence type="ECO:0000256" key="5">
    <source>
        <dbReference type="ARBA" id="ARBA00023026"/>
    </source>
</evidence>
<evidence type="ECO:0000256" key="8">
    <source>
        <dbReference type="ARBA" id="ARBA00035112"/>
    </source>
</evidence>
<comment type="similarity">
    <text evidence="8">Belongs to the ustYa family.</text>
</comment>
<evidence type="ECO:0000256" key="3">
    <source>
        <dbReference type="ARBA" id="ARBA00022692"/>
    </source>
</evidence>
<keyword evidence="7" id="KW-0325">Glycoprotein</keyword>
<evidence type="ECO:0000256" key="9">
    <source>
        <dbReference type="SAM" id="Phobius"/>
    </source>
</evidence>
<evidence type="ECO:0000313" key="10">
    <source>
        <dbReference type="EMBL" id="KAK3348899.1"/>
    </source>
</evidence>
<evidence type="ECO:0000256" key="4">
    <source>
        <dbReference type="ARBA" id="ARBA00022989"/>
    </source>
</evidence>
<keyword evidence="4 9" id="KW-1133">Transmembrane helix</keyword>
<dbReference type="AlphaFoldDB" id="A0AAJ0HDJ8"/>
<organism evidence="10 11">
    <name type="scientific">Lasiosphaeria hispida</name>
    <dbReference type="NCBI Taxonomy" id="260671"/>
    <lineage>
        <taxon>Eukaryota</taxon>
        <taxon>Fungi</taxon>
        <taxon>Dikarya</taxon>
        <taxon>Ascomycota</taxon>
        <taxon>Pezizomycotina</taxon>
        <taxon>Sordariomycetes</taxon>
        <taxon>Sordariomycetidae</taxon>
        <taxon>Sordariales</taxon>
        <taxon>Lasiosphaeriaceae</taxon>
        <taxon>Lasiosphaeria</taxon>
    </lineage>
</organism>
<keyword evidence="11" id="KW-1185">Reference proteome</keyword>
<dbReference type="PANTHER" id="PTHR33365:SF4">
    <property type="entry name" value="CYCLOCHLOROTINE BIOSYNTHESIS PROTEIN O"/>
    <property type="match status" value="1"/>
</dbReference>
<keyword evidence="5" id="KW-0843">Virulence</keyword>
<evidence type="ECO:0000256" key="1">
    <source>
        <dbReference type="ARBA" id="ARBA00004167"/>
    </source>
</evidence>
<accession>A0AAJ0HDJ8</accession>
<feature type="transmembrane region" description="Helical" evidence="9">
    <location>
        <begin position="15"/>
        <end position="38"/>
    </location>
</feature>
<comment type="subcellular location">
    <subcellularLocation>
        <location evidence="1">Membrane</location>
        <topology evidence="1">Single-pass membrane protein</topology>
    </subcellularLocation>
</comment>
<dbReference type="InterPro" id="IPR021765">
    <property type="entry name" value="UstYa-like"/>
</dbReference>
<keyword evidence="6 9" id="KW-0472">Membrane</keyword>
<proteinExistence type="inferred from homology"/>
<protein>
    <submittedName>
        <fullName evidence="10">Uncharacterized protein</fullName>
    </submittedName>
</protein>
<evidence type="ECO:0000256" key="7">
    <source>
        <dbReference type="ARBA" id="ARBA00023180"/>
    </source>
</evidence>
<name>A0AAJ0HDJ8_9PEZI</name>
<gene>
    <name evidence="10" type="ORF">B0T25DRAFT_481219</name>
</gene>
<dbReference type="PANTHER" id="PTHR33365">
    <property type="entry name" value="YALI0B05434P"/>
    <property type="match status" value="1"/>
</dbReference>
<reference evidence="10" key="1">
    <citation type="journal article" date="2023" name="Mol. Phylogenet. Evol.">
        <title>Genome-scale phylogeny and comparative genomics of the fungal order Sordariales.</title>
        <authorList>
            <person name="Hensen N."/>
            <person name="Bonometti L."/>
            <person name="Westerberg I."/>
            <person name="Brannstrom I.O."/>
            <person name="Guillou S."/>
            <person name="Cros-Aarteil S."/>
            <person name="Calhoun S."/>
            <person name="Haridas S."/>
            <person name="Kuo A."/>
            <person name="Mondo S."/>
            <person name="Pangilinan J."/>
            <person name="Riley R."/>
            <person name="LaButti K."/>
            <person name="Andreopoulos B."/>
            <person name="Lipzen A."/>
            <person name="Chen C."/>
            <person name="Yan M."/>
            <person name="Daum C."/>
            <person name="Ng V."/>
            <person name="Clum A."/>
            <person name="Steindorff A."/>
            <person name="Ohm R.A."/>
            <person name="Martin F."/>
            <person name="Silar P."/>
            <person name="Natvig D.O."/>
            <person name="Lalanne C."/>
            <person name="Gautier V."/>
            <person name="Ament-Velasquez S.L."/>
            <person name="Kruys A."/>
            <person name="Hutchinson M.I."/>
            <person name="Powell A.J."/>
            <person name="Barry K."/>
            <person name="Miller A.N."/>
            <person name="Grigoriev I.V."/>
            <person name="Debuchy R."/>
            <person name="Gladieux P."/>
            <person name="Hiltunen Thoren M."/>
            <person name="Johannesson H."/>
        </authorList>
    </citation>
    <scope>NUCLEOTIDE SEQUENCE</scope>
    <source>
        <strain evidence="10">CBS 955.72</strain>
    </source>
</reference>
<comment type="pathway">
    <text evidence="2">Mycotoxin biosynthesis.</text>
</comment>
<keyword evidence="3 9" id="KW-0812">Transmembrane</keyword>
<dbReference type="Proteomes" id="UP001275084">
    <property type="component" value="Unassembled WGS sequence"/>
</dbReference>
<dbReference type="GO" id="GO:0016020">
    <property type="term" value="C:membrane"/>
    <property type="evidence" value="ECO:0007669"/>
    <property type="project" value="UniProtKB-SubCell"/>
</dbReference>
<evidence type="ECO:0000313" key="11">
    <source>
        <dbReference type="Proteomes" id="UP001275084"/>
    </source>
</evidence>
<dbReference type="EMBL" id="JAUIQD010000005">
    <property type="protein sequence ID" value="KAK3348899.1"/>
    <property type="molecule type" value="Genomic_DNA"/>
</dbReference>